<keyword evidence="3 8" id="KW-0863">Zinc-finger</keyword>
<feature type="region of interest" description="Disordered" evidence="10">
    <location>
        <begin position="898"/>
        <end position="918"/>
    </location>
</feature>
<evidence type="ECO:0000256" key="1">
    <source>
        <dbReference type="ARBA" id="ARBA00004123"/>
    </source>
</evidence>
<feature type="region of interest" description="Disordered" evidence="10">
    <location>
        <begin position="1026"/>
        <end position="1171"/>
    </location>
</feature>
<feature type="compositionally biased region" description="Low complexity" evidence="10">
    <location>
        <begin position="899"/>
        <end position="918"/>
    </location>
</feature>
<keyword evidence="2" id="KW-0479">Metal-binding</keyword>
<feature type="compositionally biased region" description="Polar residues" evidence="10">
    <location>
        <begin position="488"/>
        <end position="500"/>
    </location>
</feature>
<evidence type="ECO:0000313" key="12">
    <source>
        <dbReference type="EMBL" id="KAF5386828.1"/>
    </source>
</evidence>
<dbReference type="PANTHER" id="PTHR12603:SF0">
    <property type="entry name" value="CCR4-NOT TRANSCRIPTION COMPLEX SUBUNIT 4"/>
    <property type="match status" value="1"/>
</dbReference>
<feature type="region of interest" description="Disordered" evidence="10">
    <location>
        <begin position="311"/>
        <end position="500"/>
    </location>
</feature>
<evidence type="ECO:0000259" key="11">
    <source>
        <dbReference type="PROSITE" id="PS50089"/>
    </source>
</evidence>
<organism evidence="12 13">
    <name type="scientific">Tricholomella constricta</name>
    <dbReference type="NCBI Taxonomy" id="117010"/>
    <lineage>
        <taxon>Eukaryota</taxon>
        <taxon>Fungi</taxon>
        <taxon>Dikarya</taxon>
        <taxon>Basidiomycota</taxon>
        <taxon>Agaricomycotina</taxon>
        <taxon>Agaricomycetes</taxon>
        <taxon>Agaricomycetidae</taxon>
        <taxon>Agaricales</taxon>
        <taxon>Tricholomatineae</taxon>
        <taxon>Lyophyllaceae</taxon>
        <taxon>Tricholomella</taxon>
    </lineage>
</organism>
<keyword evidence="4" id="KW-0862">Zinc</keyword>
<dbReference type="InterPro" id="IPR039780">
    <property type="entry name" value="Mot2"/>
</dbReference>
<dbReference type="InterPro" id="IPR039515">
    <property type="entry name" value="NOT4_mRING-HC-C4C4"/>
</dbReference>
<dbReference type="SMART" id="SM00361">
    <property type="entry name" value="RRM_1"/>
    <property type="match status" value="1"/>
</dbReference>
<feature type="compositionally biased region" description="Low complexity" evidence="10">
    <location>
        <begin position="1152"/>
        <end position="1166"/>
    </location>
</feature>
<feature type="compositionally biased region" description="Basic and acidic residues" evidence="10">
    <location>
        <begin position="401"/>
        <end position="412"/>
    </location>
</feature>
<feature type="compositionally biased region" description="Basic and acidic residues" evidence="10">
    <location>
        <begin position="1026"/>
        <end position="1063"/>
    </location>
</feature>
<dbReference type="GO" id="GO:0003723">
    <property type="term" value="F:RNA binding"/>
    <property type="evidence" value="ECO:0007669"/>
    <property type="project" value="UniProtKB-KW"/>
</dbReference>
<feature type="region of interest" description="Disordered" evidence="10">
    <location>
        <begin position="645"/>
        <end position="751"/>
    </location>
</feature>
<feature type="region of interest" description="Disordered" evidence="10">
    <location>
        <begin position="283"/>
        <end position="302"/>
    </location>
</feature>
<evidence type="ECO:0000256" key="5">
    <source>
        <dbReference type="ARBA" id="ARBA00022884"/>
    </source>
</evidence>
<keyword evidence="6 9" id="KW-0175">Coiled coil</keyword>
<dbReference type="GO" id="GO:0016567">
    <property type="term" value="P:protein ubiquitination"/>
    <property type="evidence" value="ECO:0007669"/>
    <property type="project" value="TreeGrafter"/>
</dbReference>
<evidence type="ECO:0000256" key="10">
    <source>
        <dbReference type="SAM" id="MobiDB-lite"/>
    </source>
</evidence>
<dbReference type="FunFam" id="3.30.40.10:FF:000006">
    <property type="entry name" value="CCR4-NOT transcription complex subunit 4"/>
    <property type="match status" value="1"/>
</dbReference>
<keyword evidence="7" id="KW-0539">Nucleus</keyword>
<dbReference type="PROSITE" id="PS50089">
    <property type="entry name" value="ZF_RING_2"/>
    <property type="match status" value="1"/>
</dbReference>
<comment type="subcellular location">
    <subcellularLocation>
        <location evidence="1">Nucleus</location>
    </subcellularLocation>
</comment>
<dbReference type="GO" id="GO:0030014">
    <property type="term" value="C:CCR4-NOT complex"/>
    <property type="evidence" value="ECO:0007669"/>
    <property type="project" value="InterPro"/>
</dbReference>
<dbReference type="EMBL" id="JAACJP010000002">
    <property type="protein sequence ID" value="KAF5386828.1"/>
    <property type="molecule type" value="Genomic_DNA"/>
</dbReference>
<dbReference type="GO" id="GO:0004842">
    <property type="term" value="F:ubiquitin-protein transferase activity"/>
    <property type="evidence" value="ECO:0007669"/>
    <property type="project" value="InterPro"/>
</dbReference>
<evidence type="ECO:0000256" key="8">
    <source>
        <dbReference type="PROSITE-ProRule" id="PRU00175"/>
    </source>
</evidence>
<dbReference type="InterPro" id="IPR012677">
    <property type="entry name" value="Nucleotide-bd_a/b_plait_sf"/>
</dbReference>
<comment type="caution">
    <text evidence="12">The sequence shown here is derived from an EMBL/GenBank/DDBJ whole genome shotgun (WGS) entry which is preliminary data.</text>
</comment>
<evidence type="ECO:0000256" key="9">
    <source>
        <dbReference type="SAM" id="Coils"/>
    </source>
</evidence>
<feature type="domain" description="RING-type" evidence="11">
    <location>
        <begin position="49"/>
        <end position="92"/>
    </location>
</feature>
<dbReference type="InterPro" id="IPR003954">
    <property type="entry name" value="RRM_euk-type"/>
</dbReference>
<feature type="region of interest" description="Disordered" evidence="10">
    <location>
        <begin position="934"/>
        <end position="974"/>
    </location>
</feature>
<feature type="compositionally biased region" description="Basic and acidic residues" evidence="10">
    <location>
        <begin position="958"/>
        <end position="974"/>
    </location>
</feature>
<feature type="compositionally biased region" description="Pro residues" evidence="10">
    <location>
        <begin position="457"/>
        <end position="482"/>
    </location>
</feature>
<dbReference type="PANTHER" id="PTHR12603">
    <property type="entry name" value="CCR4-NOT TRANSCRIPTION COMPLEX RELATED"/>
    <property type="match status" value="1"/>
</dbReference>
<feature type="coiled-coil region" evidence="9">
    <location>
        <begin position="1375"/>
        <end position="1402"/>
    </location>
</feature>
<evidence type="ECO:0000256" key="7">
    <source>
        <dbReference type="ARBA" id="ARBA00023242"/>
    </source>
</evidence>
<evidence type="ECO:0000256" key="2">
    <source>
        <dbReference type="ARBA" id="ARBA00022723"/>
    </source>
</evidence>
<keyword evidence="13" id="KW-1185">Reference proteome</keyword>
<dbReference type="InterPro" id="IPR035979">
    <property type="entry name" value="RBD_domain_sf"/>
</dbReference>
<feature type="compositionally biased region" description="Low complexity" evidence="10">
    <location>
        <begin position="1065"/>
        <end position="1074"/>
    </location>
</feature>
<feature type="compositionally biased region" description="Polar residues" evidence="10">
    <location>
        <begin position="687"/>
        <end position="713"/>
    </location>
</feature>
<accession>A0A8H5MAG3</accession>
<dbReference type="GO" id="GO:0005634">
    <property type="term" value="C:nucleus"/>
    <property type="evidence" value="ECO:0007669"/>
    <property type="project" value="UniProtKB-SubCell"/>
</dbReference>
<proteinExistence type="predicted"/>
<feature type="compositionally biased region" description="Low complexity" evidence="10">
    <location>
        <begin position="371"/>
        <end position="387"/>
    </location>
</feature>
<dbReference type="SUPFAM" id="SSF54928">
    <property type="entry name" value="RNA-binding domain, RBD"/>
    <property type="match status" value="1"/>
</dbReference>
<evidence type="ECO:0000313" key="13">
    <source>
        <dbReference type="Proteomes" id="UP000565441"/>
    </source>
</evidence>
<evidence type="ECO:0000256" key="3">
    <source>
        <dbReference type="ARBA" id="ARBA00022771"/>
    </source>
</evidence>
<dbReference type="GO" id="GO:0008270">
    <property type="term" value="F:zinc ion binding"/>
    <property type="evidence" value="ECO:0007669"/>
    <property type="project" value="UniProtKB-KW"/>
</dbReference>
<dbReference type="InterPro" id="IPR001841">
    <property type="entry name" value="Znf_RING"/>
</dbReference>
<dbReference type="OrthoDB" id="1923159at2759"/>
<feature type="compositionally biased region" description="Polar residues" evidence="10">
    <location>
        <begin position="726"/>
        <end position="749"/>
    </location>
</feature>
<dbReference type="Gene3D" id="3.30.70.330">
    <property type="match status" value="1"/>
</dbReference>
<dbReference type="InterPro" id="IPR013083">
    <property type="entry name" value="Znf_RING/FYVE/PHD"/>
</dbReference>
<reference evidence="12 13" key="1">
    <citation type="journal article" date="2020" name="ISME J.">
        <title>Uncovering the hidden diversity of litter-decomposition mechanisms in mushroom-forming fungi.</title>
        <authorList>
            <person name="Floudas D."/>
            <person name="Bentzer J."/>
            <person name="Ahren D."/>
            <person name="Johansson T."/>
            <person name="Persson P."/>
            <person name="Tunlid A."/>
        </authorList>
    </citation>
    <scope>NUCLEOTIDE SEQUENCE [LARGE SCALE GENOMIC DNA]</scope>
    <source>
        <strain evidence="12 13">CBS 661.87</strain>
    </source>
</reference>
<name>A0A8H5MAG3_9AGAR</name>
<sequence>MATTRLHLHHSLPAPVVHAGFSVSQSKSHVLAGVQDAYWSDDEAEDAECPLCLEEMDISDLNFKPCVCGYQICRFCWHHIKENLNKRCPACRRVYTDDGVEFKPIATQDHKRLTQQKKQRERERKELDALGRRHLANVRVVQRNVVYVVGIGPRFAKEELIPTLRSNEYFGQYGKITKILLVKRTPSGGGAPVVGLYITYHRREDAARSIAAVDGAPSPGGARGEVMRASHGTTKYCMAFLRGVSCSDHSCMNLHEWGDEKDCFTKEDLTTLKHTMKTTESRARTVIASKKGEDQDAGLPRAASWAQKPINSQASAPLNNNQTLSSAPTSRQPRRAQLVRQPRVPRAATTLTSEHRTSSTSTRNQETKPVSTPKTSSQASSSRPATPESVAPQRVTSPVTKEMKLTRVKKESALLSPSPDPTTQRDEPESGPLSIVSPSPAPRPGSTDSAQSSVAPPTLPPGLPAIPPGLSAPPGIPSPSRPPRFETASPQTPLLASQSSYQMSTAARALLDDVKARRESALPTVTGISPFPDFDRTLQTLSGGDTGGFSFNLDPKLAGTDTEGLRPLPDFEVEASTPFHGSYIDAFPALRTPASLTTAVMAPPGLPYPHHPNRSIYDPHAVRLLPSAGLANQNAGSSYVGSFNPFADASEEPPAPSASPLRRQQYSPLDDDPSRKVSRFGFARGRQGSTATSSPIHVSSPLSNNSSDGQSFYNPMDGLSHGQGRTHWSANGRQDYGYTQTPSSTSSPLVQHAADPTYTHLQNRFQPFESGVSEAQLRDFIQSSRDRAQSSLTISADSHPPELKASPAQFNDPAIMSARFASAMPEGVFNQMSYGPPPGLSYPQGGMNIGLGVMTNGEMDSNVSAHGESLLLHPEGREVSVPSAVLSQCGKLIIGIDESSNPLHSSSSRYPSFSTTASPSLSLALSSTDFPALTASPVEHSPREEAPLTEDSVSPLDAKAREKAERKAAKRAAAAEKAAERQKIAQERAVIKAAERARAAQEKLAEKERAQAEKEKALVIKAQEKLAKEQADKEKVEKEKAARAKMDSERSAKEKAAQAERETNAQAKKASSKQAENKRLDSSRQAAGLRPTPAPKPSEPETQVPLLSKKPKKNKPNTKPPRVQKEEGHIPDDAFIIPSSLATSEGPLVPTDSSSNDSRSQSLDRNAPTPMEDLLEDIDILNPSMDLPNHPFFDIHKLNPAATVPLEYGPLVHALSALSVGGGSFANNMPSGSIDNAVSSFQQLLETLTQTISDLLRLLPRTTWDDSSSFDGVLRDMLKGDDFLDDGGDDGNGKEDEVAALTLALERRARWMEVQLSKLEELHRDINTAAVRAVLSFNDNGWDRRAFLPRVGNTLRRFDSIGLVEENGAIRSMTADELEKKLAVAKEAAVFAETEVREMMERIQTIRPVGGEP</sequence>
<feature type="compositionally biased region" description="Polar residues" evidence="10">
    <location>
        <begin position="311"/>
        <end position="331"/>
    </location>
</feature>
<dbReference type="CDD" id="cd16618">
    <property type="entry name" value="mRING-HC-C4C4_CNOT4"/>
    <property type="match status" value="1"/>
</dbReference>
<dbReference type="Proteomes" id="UP000565441">
    <property type="component" value="Unassembled WGS sequence"/>
</dbReference>
<gene>
    <name evidence="12" type="ORF">D9615_001626</name>
</gene>
<dbReference type="SUPFAM" id="SSF57850">
    <property type="entry name" value="RING/U-box"/>
    <property type="match status" value="1"/>
</dbReference>
<protein>
    <recommendedName>
        <fullName evidence="11">RING-type domain-containing protein</fullName>
    </recommendedName>
</protein>
<evidence type="ECO:0000256" key="6">
    <source>
        <dbReference type="ARBA" id="ARBA00023054"/>
    </source>
</evidence>
<keyword evidence="5" id="KW-0694">RNA-binding</keyword>
<feature type="compositionally biased region" description="Basic and acidic residues" evidence="10">
    <location>
        <begin position="1123"/>
        <end position="1132"/>
    </location>
</feature>
<evidence type="ECO:0000256" key="4">
    <source>
        <dbReference type="ARBA" id="ARBA00022833"/>
    </source>
</evidence>
<dbReference type="Gene3D" id="3.30.40.10">
    <property type="entry name" value="Zinc/RING finger domain, C3HC4 (zinc finger)"/>
    <property type="match status" value="1"/>
</dbReference>
<dbReference type="Pfam" id="PF14570">
    <property type="entry name" value="zf-RING_4"/>
    <property type="match status" value="1"/>
</dbReference>